<keyword evidence="5" id="KW-1185">Reference proteome</keyword>
<evidence type="ECO:0000313" key="5">
    <source>
        <dbReference type="Proteomes" id="UP000236919"/>
    </source>
</evidence>
<name>A0A2S4LS81_9HYPH</name>
<comment type="caution">
    <text evidence="4">The sequence shown here is derived from an EMBL/GenBank/DDBJ whole genome shotgun (WGS) entry which is preliminary data.</text>
</comment>
<protein>
    <submittedName>
        <fullName evidence="4">Malonyl-CoA/methylmalonyl-CoA synthetase</fullName>
    </submittedName>
</protein>
<feature type="domain" description="AMP-dependent synthetase/ligase" evidence="2">
    <location>
        <begin position="24"/>
        <end position="367"/>
    </location>
</feature>
<dbReference type="NCBIfam" id="NF005702">
    <property type="entry name" value="PRK07514.1"/>
    <property type="match status" value="1"/>
</dbReference>
<dbReference type="Gene3D" id="3.40.50.12780">
    <property type="entry name" value="N-terminal domain of ligase-like"/>
    <property type="match status" value="1"/>
</dbReference>
<dbReference type="SUPFAM" id="SSF56801">
    <property type="entry name" value="Acetyl-CoA synthetase-like"/>
    <property type="match status" value="1"/>
</dbReference>
<dbReference type="AlphaFoldDB" id="A0A2S4LS81"/>
<dbReference type="OrthoDB" id="9803968at2"/>
<reference evidence="4 5" key="1">
    <citation type="submission" date="2018-01" db="EMBL/GenBank/DDBJ databases">
        <title>Genomic Encyclopedia of Type Strains, Phase III (KMG-III): the genomes of soil and plant-associated and newly described type strains.</title>
        <authorList>
            <person name="Whitman W."/>
        </authorList>
    </citation>
    <scope>NUCLEOTIDE SEQUENCE [LARGE SCALE GENOMIC DNA]</scope>
    <source>
        <strain evidence="4 5">1131</strain>
    </source>
</reference>
<feature type="domain" description="AMP-binding enzyme C-terminal" evidence="3">
    <location>
        <begin position="417"/>
        <end position="493"/>
    </location>
</feature>
<sequence>MSSITEPAITVPDDANVFSALVAPARDPERVFMENADGRVIRFGEVASITARYAGLLAREGVGKGDFVAGILEKSPEAVLLYLAACRLGAVYVPVHIGLTDAEISHILGDARPKLVVCDPARENVVRAAGCNALTLDAGGTGTLIERSETLPAEHALERVAPSDPNAMVYTSGTTGRPKGALLSAGSVLWNARSLAACWGIGETDTLLHANPMAYGLFGTTTPALAGGATMILLPKFEVESVLAALPRATIFAGVPTYYARLMADPHFDQALCAGMRLFVTGSAPMRPDAFEAFTERSGHRLLDRYGLTEVLIATSNRPGDSRRPDSSGLPLPGSAIRIVDEQGEPVPAGSVGMIELRQPYPFLGYWRDPEKTAQSFRDGWFRTGDFGRLDEQGYVSVLGRGAELIISGGLNVYPREVEAAVNALDGVTESAVIGVPHADFGEAVLAVVQLSGEAKDFDTGAAIAALKRSLAGYKVPKRIELVSEMPRNTLGKIQKNLLKARFEGVFRG</sequence>
<dbReference type="InterPro" id="IPR045851">
    <property type="entry name" value="AMP-bd_C_sf"/>
</dbReference>
<dbReference type="Pfam" id="PF00501">
    <property type="entry name" value="AMP-binding"/>
    <property type="match status" value="1"/>
</dbReference>
<dbReference type="InterPro" id="IPR020845">
    <property type="entry name" value="AMP-binding_CS"/>
</dbReference>
<evidence type="ECO:0000313" key="4">
    <source>
        <dbReference type="EMBL" id="POR45265.1"/>
    </source>
</evidence>
<dbReference type="InterPro" id="IPR025110">
    <property type="entry name" value="AMP-bd_C"/>
</dbReference>
<comment type="similarity">
    <text evidence="1">Belongs to the ATP-dependent AMP-binding enzyme family.</text>
</comment>
<dbReference type="PANTHER" id="PTHR43201">
    <property type="entry name" value="ACYL-COA SYNTHETASE"/>
    <property type="match status" value="1"/>
</dbReference>
<evidence type="ECO:0000256" key="1">
    <source>
        <dbReference type="ARBA" id="ARBA00006432"/>
    </source>
</evidence>
<proteinExistence type="inferred from homology"/>
<gene>
    <name evidence="4" type="ORF">CYD53_1372</name>
</gene>
<dbReference type="PANTHER" id="PTHR43201:SF8">
    <property type="entry name" value="ACYL-COA SYNTHETASE FAMILY MEMBER 3"/>
    <property type="match status" value="1"/>
</dbReference>
<accession>A0A2S4LS81</accession>
<organism evidence="4 5">
    <name type="scientific">Bosea psychrotolerans</name>
    <dbReference type="NCBI Taxonomy" id="1871628"/>
    <lineage>
        <taxon>Bacteria</taxon>
        <taxon>Pseudomonadati</taxon>
        <taxon>Pseudomonadota</taxon>
        <taxon>Alphaproteobacteria</taxon>
        <taxon>Hyphomicrobiales</taxon>
        <taxon>Boseaceae</taxon>
        <taxon>Bosea</taxon>
    </lineage>
</organism>
<evidence type="ECO:0000259" key="3">
    <source>
        <dbReference type="Pfam" id="PF13193"/>
    </source>
</evidence>
<dbReference type="PROSITE" id="PS00455">
    <property type="entry name" value="AMP_BINDING"/>
    <property type="match status" value="1"/>
</dbReference>
<dbReference type="InterPro" id="IPR000873">
    <property type="entry name" value="AMP-dep_synth/lig_dom"/>
</dbReference>
<dbReference type="GO" id="GO:0006631">
    <property type="term" value="P:fatty acid metabolic process"/>
    <property type="evidence" value="ECO:0007669"/>
    <property type="project" value="TreeGrafter"/>
</dbReference>
<dbReference type="EMBL" id="PQFZ01000037">
    <property type="protein sequence ID" value="POR45265.1"/>
    <property type="molecule type" value="Genomic_DNA"/>
</dbReference>
<dbReference type="InterPro" id="IPR042099">
    <property type="entry name" value="ANL_N_sf"/>
</dbReference>
<dbReference type="GO" id="GO:0031956">
    <property type="term" value="F:medium-chain fatty acid-CoA ligase activity"/>
    <property type="evidence" value="ECO:0007669"/>
    <property type="project" value="TreeGrafter"/>
</dbReference>
<dbReference type="Proteomes" id="UP000236919">
    <property type="component" value="Unassembled WGS sequence"/>
</dbReference>
<evidence type="ECO:0000259" key="2">
    <source>
        <dbReference type="Pfam" id="PF00501"/>
    </source>
</evidence>
<dbReference type="RefSeq" id="WP_103721576.1">
    <property type="nucleotide sequence ID" value="NZ_PQFZ01000037.1"/>
</dbReference>
<dbReference type="Pfam" id="PF13193">
    <property type="entry name" value="AMP-binding_C"/>
    <property type="match status" value="1"/>
</dbReference>
<dbReference type="Gene3D" id="3.30.300.30">
    <property type="match status" value="1"/>
</dbReference>